<evidence type="ECO:0000313" key="2">
    <source>
        <dbReference type="EMBL" id="VDD87405.1"/>
    </source>
</evidence>
<dbReference type="EMBL" id="UXUI01007400">
    <property type="protein sequence ID" value="VDD87405.1"/>
    <property type="molecule type" value="Genomic_DNA"/>
</dbReference>
<proteinExistence type="predicted"/>
<accession>A0A0N4UZ08</accession>
<evidence type="ECO:0000256" key="1">
    <source>
        <dbReference type="SAM" id="SignalP"/>
    </source>
</evidence>
<dbReference type="WBParaSite" id="EVEC_0000284001-mRNA-1">
    <property type="protein sequence ID" value="EVEC_0000284001-mRNA-1"/>
    <property type="gene ID" value="EVEC_0000284001"/>
</dbReference>
<evidence type="ECO:0000313" key="4">
    <source>
        <dbReference type="WBParaSite" id="EVEC_0000284001-mRNA-1"/>
    </source>
</evidence>
<keyword evidence="3" id="KW-1185">Reference proteome</keyword>
<keyword evidence="1" id="KW-0732">Signal</keyword>
<dbReference type="AlphaFoldDB" id="A0A0N4UZ08"/>
<feature type="signal peptide" evidence="1">
    <location>
        <begin position="1"/>
        <end position="24"/>
    </location>
</feature>
<protein>
    <submittedName>
        <fullName evidence="4">Secreted protein</fullName>
    </submittedName>
</protein>
<reference evidence="4" key="1">
    <citation type="submission" date="2017-02" db="UniProtKB">
        <authorList>
            <consortium name="WormBaseParasite"/>
        </authorList>
    </citation>
    <scope>IDENTIFICATION</scope>
</reference>
<evidence type="ECO:0000313" key="3">
    <source>
        <dbReference type="Proteomes" id="UP000274131"/>
    </source>
</evidence>
<sequence length="97" mass="10537">MISVRLVLLLAISCAGLFFPPGNSVNDAEDDDGTDVEFLAKSGFLEAKQGILNGIGQITQKLAQSNIEIMSHADDINEVYKQLPSGKNMKGWKRVSK</sequence>
<organism evidence="4">
    <name type="scientific">Enterobius vermicularis</name>
    <name type="common">Human pinworm</name>
    <dbReference type="NCBI Taxonomy" id="51028"/>
    <lineage>
        <taxon>Eukaryota</taxon>
        <taxon>Metazoa</taxon>
        <taxon>Ecdysozoa</taxon>
        <taxon>Nematoda</taxon>
        <taxon>Chromadorea</taxon>
        <taxon>Rhabditida</taxon>
        <taxon>Spirurina</taxon>
        <taxon>Oxyuridomorpha</taxon>
        <taxon>Oxyuroidea</taxon>
        <taxon>Oxyuridae</taxon>
        <taxon>Enterobius</taxon>
    </lineage>
</organism>
<dbReference type="Proteomes" id="UP000274131">
    <property type="component" value="Unassembled WGS sequence"/>
</dbReference>
<feature type="chain" id="PRO_5043122565" evidence="1">
    <location>
        <begin position="25"/>
        <end position="97"/>
    </location>
</feature>
<gene>
    <name evidence="2" type="ORF">EVEC_LOCUS2548</name>
</gene>
<reference evidence="2 3" key="2">
    <citation type="submission" date="2018-10" db="EMBL/GenBank/DDBJ databases">
        <authorList>
            <consortium name="Pathogen Informatics"/>
        </authorList>
    </citation>
    <scope>NUCLEOTIDE SEQUENCE [LARGE SCALE GENOMIC DNA]</scope>
</reference>
<name>A0A0N4UZ08_ENTVE</name>